<reference evidence="2 3" key="2">
    <citation type="journal article" date="2009" name="Proc. Natl. Acad. Sci. U.S.A.">
        <title>On the chimeric nature, thermophilic origin, and phylogenetic placement of the Thermotogales.</title>
        <authorList>
            <person name="Zhaxybayeva O."/>
            <person name="Swithers K.S."/>
            <person name="Lapierre P."/>
            <person name="Fournier G.P."/>
            <person name="Bickhart D.M."/>
            <person name="DeBoy R.T."/>
            <person name="Nelson K.E."/>
            <person name="Nesbo C.L."/>
            <person name="Doolittle W.F."/>
            <person name="Gogarten J.P."/>
            <person name="Noll K.M."/>
        </authorList>
    </citation>
    <scope>NUCLEOTIDE SEQUENCE [LARGE SCALE GENOMIC DNA]</scope>
    <source>
        <strain evidence="3">ATCC BAA-301 / DSM 14385 / NBRC 107922 / TMO</strain>
    </source>
</reference>
<dbReference type="GO" id="GO:0016853">
    <property type="term" value="F:isomerase activity"/>
    <property type="evidence" value="ECO:0007669"/>
    <property type="project" value="UniProtKB-KW"/>
</dbReference>
<reference evidence="2 3" key="1">
    <citation type="submission" date="2007-08" db="EMBL/GenBank/DDBJ databases">
        <title>Complete sequence of Thermotoga lettingae TMO.</title>
        <authorList>
            <consortium name="US DOE Joint Genome Institute"/>
            <person name="Copeland A."/>
            <person name="Lucas S."/>
            <person name="Lapidus A."/>
            <person name="Barry K."/>
            <person name="Glavina del Rio T."/>
            <person name="Dalin E."/>
            <person name="Tice H."/>
            <person name="Pitluck S."/>
            <person name="Foster B."/>
            <person name="Bruce D."/>
            <person name="Schmutz J."/>
            <person name="Larimer F."/>
            <person name="Land M."/>
            <person name="Hauser L."/>
            <person name="Kyrpides N."/>
            <person name="Mikhailova N."/>
            <person name="Nelson K."/>
            <person name="Gogarten J.P."/>
            <person name="Noll K."/>
            <person name="Richardson P."/>
        </authorList>
    </citation>
    <scope>NUCLEOTIDE SEQUENCE [LARGE SCALE GENOMIC DNA]</scope>
    <source>
        <strain evidence="3">ATCC BAA-301 / DSM 14385 / NBRC 107922 / TMO</strain>
    </source>
</reference>
<evidence type="ECO:0000259" key="1">
    <source>
        <dbReference type="PROSITE" id="PS51464"/>
    </source>
</evidence>
<dbReference type="RefSeq" id="WP_012003232.1">
    <property type="nucleotide sequence ID" value="NC_009828.1"/>
</dbReference>
<protein>
    <submittedName>
        <fullName evidence="2">Sugar isomerase (SIS)</fullName>
    </submittedName>
</protein>
<evidence type="ECO:0000313" key="2">
    <source>
        <dbReference type="EMBL" id="ABV33751.1"/>
    </source>
</evidence>
<dbReference type="PROSITE" id="PS51464">
    <property type="entry name" value="SIS"/>
    <property type="match status" value="1"/>
</dbReference>
<proteinExistence type="predicted"/>
<dbReference type="Gene3D" id="3.40.50.10490">
    <property type="entry name" value="Glucose-6-phosphate isomerase like protein, domain 1"/>
    <property type="match status" value="1"/>
</dbReference>
<dbReference type="EMBL" id="CP000812">
    <property type="protein sequence ID" value="ABV33751.1"/>
    <property type="molecule type" value="Genomic_DNA"/>
</dbReference>
<dbReference type="Pfam" id="PF01380">
    <property type="entry name" value="SIS"/>
    <property type="match status" value="1"/>
</dbReference>
<dbReference type="PANTHER" id="PTHR38418">
    <property type="entry name" value="SUGAR ISOMERASE, KPSF/GUTQ (AFU_ORTHOLOGUE AFUA_6G08860)"/>
    <property type="match status" value="1"/>
</dbReference>
<dbReference type="InterPro" id="IPR046348">
    <property type="entry name" value="SIS_dom_sf"/>
</dbReference>
<dbReference type="OrthoDB" id="9762536at2"/>
<dbReference type="KEGG" id="tle:Tlet_1186"/>
<dbReference type="AlphaFoldDB" id="A8F6G7"/>
<dbReference type="PANTHER" id="PTHR38418:SF2">
    <property type="entry name" value="SUGAR ISOMERASE, KPSF_GUTQ (AFU_ORTHOLOGUE AFUA_6G08860)"/>
    <property type="match status" value="1"/>
</dbReference>
<keyword evidence="2" id="KW-0413">Isomerase</keyword>
<dbReference type="STRING" id="416591.Tlet_1186"/>
<dbReference type="GO" id="GO:1901135">
    <property type="term" value="P:carbohydrate derivative metabolic process"/>
    <property type="evidence" value="ECO:0007669"/>
    <property type="project" value="InterPro"/>
</dbReference>
<organism evidence="2 3">
    <name type="scientific">Pseudothermotoga lettingae (strain ATCC BAA-301 / DSM 14385 / NBRC 107922 / TMO)</name>
    <name type="common">Thermotoga lettingae</name>
    <dbReference type="NCBI Taxonomy" id="416591"/>
    <lineage>
        <taxon>Bacteria</taxon>
        <taxon>Thermotogati</taxon>
        <taxon>Thermotogota</taxon>
        <taxon>Thermotogae</taxon>
        <taxon>Thermotogales</taxon>
        <taxon>Thermotogaceae</taxon>
        <taxon>Pseudothermotoga</taxon>
    </lineage>
</organism>
<dbReference type="SUPFAM" id="SSF53697">
    <property type="entry name" value="SIS domain"/>
    <property type="match status" value="1"/>
</dbReference>
<dbReference type="CDD" id="cd05014">
    <property type="entry name" value="SIS_Kpsf"/>
    <property type="match status" value="1"/>
</dbReference>
<dbReference type="GO" id="GO:0097367">
    <property type="term" value="F:carbohydrate derivative binding"/>
    <property type="evidence" value="ECO:0007669"/>
    <property type="project" value="InterPro"/>
</dbReference>
<dbReference type="HOGENOM" id="CLU_040681_5_4_0"/>
<dbReference type="InterPro" id="IPR035474">
    <property type="entry name" value="SIS_Kpsf"/>
</dbReference>
<keyword evidence="3" id="KW-1185">Reference proteome</keyword>
<accession>A8F6G7</accession>
<evidence type="ECO:0000313" key="3">
    <source>
        <dbReference type="Proteomes" id="UP000002016"/>
    </source>
</evidence>
<feature type="domain" description="SIS" evidence="1">
    <location>
        <begin position="31"/>
        <end position="178"/>
    </location>
</feature>
<dbReference type="eggNOG" id="COG0794">
    <property type="taxonomic scope" value="Bacteria"/>
</dbReference>
<dbReference type="Proteomes" id="UP000002016">
    <property type="component" value="Chromosome"/>
</dbReference>
<name>A8F6G7_PSELT</name>
<gene>
    <name evidence="2" type="ordered locus">Tlet_1186</name>
</gene>
<dbReference type="InterPro" id="IPR001347">
    <property type="entry name" value="SIS_dom"/>
</dbReference>
<sequence>MRAHLYRQLKALEKIVETLDFQKLEELINEMIKTIKNGGKIIATAFGKNVPICEKFVGTLISVGIDSYFLHTNSAIHGDLGVIKEKDIVILLTKSGETEESIYLYKQLQKRNANTYIMTYNKEGTLAKLCPKSIILTLEHEGDKWNLIPNNSTIGFLFVLQAVAMELIERLDIELDIFKMNHPGGAIGKKLKEMTSDEVGAFESPKDVVN</sequence>